<keyword evidence="2 4" id="KW-0378">Hydrolase</keyword>
<dbReference type="Gene3D" id="3.20.20.140">
    <property type="entry name" value="Metal-dependent hydrolases"/>
    <property type="match status" value="1"/>
</dbReference>
<dbReference type="SUPFAM" id="SSF51556">
    <property type="entry name" value="Metallo-dependent hydrolases"/>
    <property type="match status" value="1"/>
</dbReference>
<comment type="function">
    <text evidence="4">Catalyzes the deamination of 5-methylthioadenosine and S-adenosyl-L-homocysteine into 5-methylthioinosine and S-inosyl-L-homocysteine, respectively. Is also able to deaminate adenosine.</text>
</comment>
<evidence type="ECO:0000256" key="3">
    <source>
        <dbReference type="ARBA" id="ARBA00022833"/>
    </source>
</evidence>
<feature type="binding site" evidence="4">
    <location>
        <position position="304"/>
    </location>
    <ligand>
        <name>substrate</name>
    </ligand>
</feature>
<feature type="binding site" evidence="4">
    <location>
        <position position="62"/>
    </location>
    <ligand>
        <name>Zn(2+)</name>
        <dbReference type="ChEBI" id="CHEBI:29105"/>
    </ligand>
</feature>
<dbReference type="FunFam" id="3.20.20.140:FF:000014">
    <property type="entry name" value="5-methylthioadenosine/S-adenosylhomocysteine deaminase"/>
    <property type="match status" value="1"/>
</dbReference>
<evidence type="ECO:0000259" key="5">
    <source>
        <dbReference type="Pfam" id="PF01979"/>
    </source>
</evidence>
<dbReference type="InterPro" id="IPR023512">
    <property type="entry name" value="Deaminase_MtaD/DadD"/>
</dbReference>
<dbReference type="EMBL" id="LT838272">
    <property type="protein sequence ID" value="SMB99456.1"/>
    <property type="molecule type" value="Genomic_DNA"/>
</dbReference>
<sequence>MKILIKNGILVTLDRERRVFTGDLYIAEDRIAAIGQTPQEADLVIDASGQAVLPGLVQTHVHLCQTLFRGQADDLALLDWLKKRIWPLEGAHDEESLYTSALLGCAEMLLSGTTTILDMETVHYTEAAFKAIEKIGIRATSGKAMMDAGEGVPSSLQEDTDTSLAESLELYGKWHGAAGGRIRYAFAPRFVLSCSPRLLQEVGEVARKYGVLIHTHASENRDEVRLVEELTGRRNVIYLHELGLTGPYVVLAHCIWLDEEEKRVLAQTGTQVAHCPSCNLKLGSGIAPIPELLEQGVNVTLGADGAPCNNNLDMFKEMHLAALIQKPLHGPTSIPAQKVVEMATLGGARALGLEQEIGSLEVGKKADVIVVDLREFHQLPEDNVDIYGKLVYATRGSDVTWTIVDGQVVVANRQLLTIDTEELRQKCNQALRRVKRRAGLE</sequence>
<organism evidence="6 7">
    <name type="scientific">Thermanaeromonas toyohensis ToBE</name>
    <dbReference type="NCBI Taxonomy" id="698762"/>
    <lineage>
        <taxon>Bacteria</taxon>
        <taxon>Bacillati</taxon>
        <taxon>Bacillota</taxon>
        <taxon>Clostridia</taxon>
        <taxon>Neomoorellales</taxon>
        <taxon>Neomoorellaceae</taxon>
        <taxon>Thermanaeromonas</taxon>
    </lineage>
</organism>
<dbReference type="Gene3D" id="2.30.40.10">
    <property type="entry name" value="Urease, subunit C, domain 1"/>
    <property type="match status" value="1"/>
</dbReference>
<evidence type="ECO:0000313" key="6">
    <source>
        <dbReference type="EMBL" id="SMB99456.1"/>
    </source>
</evidence>
<dbReference type="EC" id="3.5.4.31" evidence="4"/>
<dbReference type="InterPro" id="IPR011059">
    <property type="entry name" value="Metal-dep_hydrolase_composite"/>
</dbReference>
<accession>A0A1W1W1L3</accession>
<dbReference type="Pfam" id="PF01979">
    <property type="entry name" value="Amidohydro_1"/>
    <property type="match status" value="1"/>
</dbReference>
<proteinExistence type="inferred from homology"/>
<dbReference type="NCBIfam" id="NF005557">
    <property type="entry name" value="PRK07228.1"/>
    <property type="match status" value="1"/>
</dbReference>
<dbReference type="Proteomes" id="UP000192569">
    <property type="component" value="Chromosome I"/>
</dbReference>
<keyword evidence="7" id="KW-1185">Reference proteome</keyword>
<dbReference type="CDD" id="cd01298">
    <property type="entry name" value="ATZ_TRZ_like"/>
    <property type="match status" value="1"/>
</dbReference>
<comment type="cofactor">
    <cofactor evidence="4">
        <name>Zn(2+)</name>
        <dbReference type="ChEBI" id="CHEBI:29105"/>
    </cofactor>
    <text evidence="4">Binds 1 zinc ion per subunit.</text>
</comment>
<feature type="binding site" evidence="4">
    <location>
        <position position="60"/>
    </location>
    <ligand>
        <name>Zn(2+)</name>
        <dbReference type="ChEBI" id="CHEBI:29105"/>
    </ligand>
</feature>
<dbReference type="PANTHER" id="PTHR43794">
    <property type="entry name" value="AMINOHYDROLASE SSNA-RELATED"/>
    <property type="match status" value="1"/>
</dbReference>
<dbReference type="InterPro" id="IPR032466">
    <property type="entry name" value="Metal_Hydrolase"/>
</dbReference>
<keyword evidence="3 4" id="KW-0862">Zinc</keyword>
<name>A0A1W1W1L3_9FIRM</name>
<dbReference type="GO" id="GO:0090614">
    <property type="term" value="F:5'-methylthioadenosine deaminase activity"/>
    <property type="evidence" value="ECO:0007669"/>
    <property type="project" value="UniProtKB-UniRule"/>
</dbReference>
<dbReference type="GO" id="GO:0050270">
    <property type="term" value="F:S-adenosylhomocysteine deaminase activity"/>
    <property type="evidence" value="ECO:0007669"/>
    <property type="project" value="UniProtKB-UniRule"/>
</dbReference>
<feature type="binding site" evidence="4">
    <location>
        <position position="219"/>
    </location>
    <ligand>
        <name>substrate</name>
    </ligand>
</feature>
<protein>
    <recommendedName>
        <fullName evidence="4">5-methylthioadenosine/S-adenosylhomocysteine deaminase</fullName>
        <shortName evidence="4">MTA/SAH deaminase</shortName>
        <ecNumber evidence="4">3.5.4.28</ecNumber>
        <ecNumber evidence="4">3.5.4.31</ecNumber>
    </recommendedName>
</protein>
<comment type="catalytic activity">
    <reaction evidence="4">
        <text>S-methyl-5'-thioadenosine + H2O + H(+) = S-methyl-5'-thioinosine + NH4(+)</text>
        <dbReference type="Rhea" id="RHEA:25025"/>
        <dbReference type="ChEBI" id="CHEBI:15377"/>
        <dbReference type="ChEBI" id="CHEBI:15378"/>
        <dbReference type="ChEBI" id="CHEBI:17509"/>
        <dbReference type="ChEBI" id="CHEBI:28938"/>
        <dbReference type="ChEBI" id="CHEBI:48595"/>
        <dbReference type="EC" id="3.5.4.31"/>
    </reaction>
</comment>
<reference evidence="6 7" key="1">
    <citation type="submission" date="2017-04" db="EMBL/GenBank/DDBJ databases">
        <authorList>
            <person name="Afonso C.L."/>
            <person name="Miller P.J."/>
            <person name="Scott M.A."/>
            <person name="Spackman E."/>
            <person name="Goraichik I."/>
            <person name="Dimitrov K.M."/>
            <person name="Suarez D.L."/>
            <person name="Swayne D.E."/>
        </authorList>
    </citation>
    <scope>NUCLEOTIDE SEQUENCE [LARGE SCALE GENOMIC DNA]</scope>
    <source>
        <strain evidence="6 7">ToBE</strain>
    </source>
</reference>
<dbReference type="AlphaFoldDB" id="A0A1W1W1L3"/>
<dbReference type="OrthoDB" id="9807210at2"/>
<evidence type="ECO:0000256" key="4">
    <source>
        <dbReference type="HAMAP-Rule" id="MF_01281"/>
    </source>
</evidence>
<evidence type="ECO:0000256" key="2">
    <source>
        <dbReference type="ARBA" id="ARBA00022801"/>
    </source>
</evidence>
<dbReference type="STRING" id="698762.SAMN00808754_2912"/>
<feature type="binding site" evidence="4">
    <location>
        <position position="216"/>
    </location>
    <ligand>
        <name>Zn(2+)</name>
        <dbReference type="ChEBI" id="CHEBI:29105"/>
    </ligand>
</feature>
<comment type="similarity">
    <text evidence="4">Belongs to the metallo-dependent hydrolases superfamily. MTA/SAH deaminase family.</text>
</comment>
<dbReference type="GO" id="GO:0046872">
    <property type="term" value="F:metal ion binding"/>
    <property type="evidence" value="ECO:0007669"/>
    <property type="project" value="UniProtKB-KW"/>
</dbReference>
<dbReference type="HAMAP" id="MF_01281">
    <property type="entry name" value="MTA_SAH_deamin"/>
    <property type="match status" value="1"/>
</dbReference>
<keyword evidence="1 4" id="KW-0479">Metal-binding</keyword>
<dbReference type="InterPro" id="IPR050287">
    <property type="entry name" value="MTA/SAH_deaminase"/>
</dbReference>
<feature type="binding site" evidence="4">
    <location>
        <position position="89"/>
    </location>
    <ligand>
        <name>substrate</name>
    </ligand>
</feature>
<dbReference type="RefSeq" id="WP_084666592.1">
    <property type="nucleotide sequence ID" value="NZ_LT838272.1"/>
</dbReference>
<evidence type="ECO:0000256" key="1">
    <source>
        <dbReference type="ARBA" id="ARBA00022723"/>
    </source>
</evidence>
<feature type="domain" description="Amidohydrolase-related" evidence="5">
    <location>
        <begin position="52"/>
        <end position="409"/>
    </location>
</feature>
<evidence type="ECO:0000313" key="7">
    <source>
        <dbReference type="Proteomes" id="UP000192569"/>
    </source>
</evidence>
<dbReference type="EC" id="3.5.4.28" evidence="4"/>
<feature type="binding site" evidence="4">
    <location>
        <position position="304"/>
    </location>
    <ligand>
        <name>Zn(2+)</name>
        <dbReference type="ChEBI" id="CHEBI:29105"/>
    </ligand>
</feature>
<comment type="catalytic activity">
    <reaction evidence="4">
        <text>S-adenosyl-L-homocysteine + H2O + H(+) = S-inosyl-L-homocysteine + NH4(+)</text>
        <dbReference type="Rhea" id="RHEA:20716"/>
        <dbReference type="ChEBI" id="CHEBI:15377"/>
        <dbReference type="ChEBI" id="CHEBI:15378"/>
        <dbReference type="ChEBI" id="CHEBI:28938"/>
        <dbReference type="ChEBI" id="CHEBI:57856"/>
        <dbReference type="ChEBI" id="CHEBI:57985"/>
        <dbReference type="EC" id="3.5.4.28"/>
    </reaction>
</comment>
<dbReference type="SUPFAM" id="SSF51338">
    <property type="entry name" value="Composite domain of metallo-dependent hydrolases"/>
    <property type="match status" value="1"/>
</dbReference>
<dbReference type="InterPro" id="IPR006680">
    <property type="entry name" value="Amidohydro-rel"/>
</dbReference>
<gene>
    <name evidence="4" type="primary">mtaD</name>
    <name evidence="6" type="ORF">SAMN00808754_2912</name>
</gene>
<dbReference type="PANTHER" id="PTHR43794:SF11">
    <property type="entry name" value="AMIDOHYDROLASE-RELATED DOMAIN-CONTAINING PROTEIN"/>
    <property type="match status" value="1"/>
</dbReference>
<comment type="caution">
    <text evidence="4">Lacks conserved residue(s) required for the propagation of feature annotation.</text>
</comment>